<proteinExistence type="predicted"/>
<dbReference type="AlphaFoldDB" id="A0A6J4N4P5"/>
<gene>
    <name evidence="2" type="ORF">AVDCRST_MAG64-246</name>
</gene>
<sequence>MNGPGDANRLPGQPTFGTIGESDLGEVADFLARQARPGEASGTSRMSPERRLRWLLAENPARVDGVPFGWSVRDPAGRLVGTLLCVPLRVAVCGGVGAEGGDGRGEGVTCTALMSCKFFVDAPYRGAGLVPFRSYLRLAAAHPLFCTSANALSGELFTQAGGHAIAGTDHTMLGVRRPAPLAEEWARRRVGGAGRSAAAVARVLALPLRVVRRSVAPRRRPGERGGGLTLLNSVDDLSTFRLAPSTGAVTVVRDEPYLRWRYFSGESAAEVYRFQFAGEPDRLLVIDTLRAGYRSQIRVLNVLDLWPPAAPECAPALAAALAERFEPRFDAIWLRGQPTEAETVLKSAGWLRHDFPAPLGWCVDRHNVFPTRHWYLMPGQSE</sequence>
<protein>
    <submittedName>
        <fullName evidence="2">Uncharacterized protein</fullName>
    </submittedName>
</protein>
<reference evidence="2" key="1">
    <citation type="submission" date="2020-02" db="EMBL/GenBank/DDBJ databases">
        <authorList>
            <person name="Meier V. D."/>
        </authorList>
    </citation>
    <scope>NUCLEOTIDE SEQUENCE</scope>
    <source>
        <strain evidence="2">AVDCRST_MAG64</strain>
    </source>
</reference>
<evidence type="ECO:0000256" key="1">
    <source>
        <dbReference type="SAM" id="MobiDB-lite"/>
    </source>
</evidence>
<accession>A0A6J4N4P5</accession>
<feature type="region of interest" description="Disordered" evidence="1">
    <location>
        <begin position="1"/>
        <end position="20"/>
    </location>
</feature>
<organism evidence="2">
    <name type="scientific">uncultured Phycisphaerae bacterium</name>
    <dbReference type="NCBI Taxonomy" id="904963"/>
    <lineage>
        <taxon>Bacteria</taxon>
        <taxon>Pseudomonadati</taxon>
        <taxon>Planctomycetota</taxon>
        <taxon>Phycisphaerae</taxon>
        <taxon>environmental samples</taxon>
    </lineage>
</organism>
<name>A0A6J4N4P5_9BACT</name>
<dbReference type="EMBL" id="CADCUQ010000058">
    <property type="protein sequence ID" value="CAA9374870.1"/>
    <property type="molecule type" value="Genomic_DNA"/>
</dbReference>
<evidence type="ECO:0000313" key="2">
    <source>
        <dbReference type="EMBL" id="CAA9374870.1"/>
    </source>
</evidence>